<evidence type="ECO:0000256" key="10">
    <source>
        <dbReference type="ARBA" id="ARBA00023136"/>
    </source>
</evidence>
<keyword evidence="4" id="KW-0645">Protease</keyword>
<evidence type="ECO:0000256" key="12">
    <source>
        <dbReference type="ARBA" id="ARBA00023316"/>
    </source>
</evidence>
<evidence type="ECO:0000256" key="2">
    <source>
        <dbReference type="ARBA" id="ARBA00022475"/>
    </source>
</evidence>
<dbReference type="PANTHER" id="PTHR32282">
    <property type="entry name" value="BINDING PROTEIN TRANSPEPTIDASE, PUTATIVE-RELATED"/>
    <property type="match status" value="1"/>
</dbReference>
<evidence type="ECO:0000256" key="7">
    <source>
        <dbReference type="ARBA" id="ARBA00022801"/>
    </source>
</evidence>
<dbReference type="GO" id="GO:0008658">
    <property type="term" value="F:penicillin binding"/>
    <property type="evidence" value="ECO:0007669"/>
    <property type="project" value="InterPro"/>
</dbReference>
<feature type="domain" description="S1 motif" evidence="15">
    <location>
        <begin position="199"/>
        <end position="268"/>
    </location>
</feature>
<dbReference type="Gene3D" id="1.10.3810.10">
    <property type="entry name" value="Biosynthetic peptidoglycan transglycosylase-like"/>
    <property type="match status" value="1"/>
</dbReference>
<evidence type="ECO:0000256" key="3">
    <source>
        <dbReference type="ARBA" id="ARBA00022645"/>
    </source>
</evidence>
<name>A0A5D0MFA6_9BACT</name>
<evidence type="ECO:0000256" key="11">
    <source>
        <dbReference type="ARBA" id="ARBA00023268"/>
    </source>
</evidence>
<evidence type="ECO:0000256" key="6">
    <source>
        <dbReference type="ARBA" id="ARBA00022679"/>
    </source>
</evidence>
<dbReference type="GO" id="GO:0005886">
    <property type="term" value="C:plasma membrane"/>
    <property type="evidence" value="ECO:0007669"/>
    <property type="project" value="UniProtKB-SubCell"/>
</dbReference>
<dbReference type="GO" id="GO:0006508">
    <property type="term" value="P:proteolysis"/>
    <property type="evidence" value="ECO:0007669"/>
    <property type="project" value="UniProtKB-KW"/>
</dbReference>
<evidence type="ECO:0000256" key="1">
    <source>
        <dbReference type="ARBA" id="ARBA00004236"/>
    </source>
</evidence>
<comment type="subcellular location">
    <subcellularLocation>
        <location evidence="1">Cell membrane</location>
    </subcellularLocation>
</comment>
<keyword evidence="2" id="KW-1003">Cell membrane</keyword>
<dbReference type="SMART" id="SM00316">
    <property type="entry name" value="S1"/>
    <property type="match status" value="1"/>
</dbReference>
<dbReference type="EMBL" id="VSIX01000161">
    <property type="protein sequence ID" value="TYB30263.1"/>
    <property type="molecule type" value="Genomic_DNA"/>
</dbReference>
<sequence length="400" mass="45869">TIIRKLKEMILAFKIEFLFSKNEIITKYLNIIYFGDGSYGIGAAADNYFGKEPSELAPKEVALIIAMAKGPSYSPYNNERLALQRRNFVLSLMHKRNLITKKEYIKAFKAKIDVKPQRRDFFKLAPYFIEEIRKRISEDFGSEVLYGGGLKVYTTLDTDLQKLANKAVEMNLNEISDRNDYKPNSLKDMEDVEKEIEKNMILKGVVKDITENNVVVDLGKGFEGLIKTSKKEWTWGVDPEKHFKKGDDITVKYLWANYDKKIMGVVWEKRPFPQAALVAMNPNNGYVNALIGGSDYRETQFNRAVQSRLQIGSLVKPLYYTAAIDSRRFSMASTYVDSPFIWELPQQNPSSWKPRNYSKEFQGEMTLRNGLAKSINIVSAKLMRDIGPQTAVEYLHKLGI</sequence>
<evidence type="ECO:0000313" key="16">
    <source>
        <dbReference type="EMBL" id="TYB30263.1"/>
    </source>
</evidence>
<dbReference type="GO" id="GO:0003676">
    <property type="term" value="F:nucleic acid binding"/>
    <property type="evidence" value="ECO:0007669"/>
    <property type="project" value="InterPro"/>
</dbReference>
<reference evidence="16" key="1">
    <citation type="submission" date="2019-08" db="EMBL/GenBank/DDBJ databases">
        <title>Genomic characterization of a novel candidate phylum (ARYD3) from a high temperature, high salinity tertiary oil reservoir in north central Oklahoma, USA.</title>
        <authorList>
            <person name="Youssef N.H."/>
            <person name="Yadav A."/>
            <person name="Elshahed M.S."/>
        </authorList>
    </citation>
    <scope>NUCLEOTIDE SEQUENCE [LARGE SCALE GENOMIC DNA]</scope>
    <source>
        <strain evidence="16">ARYD3</strain>
    </source>
</reference>
<dbReference type="InterPro" id="IPR012338">
    <property type="entry name" value="Beta-lactam/transpept-like"/>
</dbReference>
<evidence type="ECO:0000313" key="17">
    <source>
        <dbReference type="Proteomes" id="UP000324143"/>
    </source>
</evidence>
<evidence type="ECO:0000256" key="9">
    <source>
        <dbReference type="ARBA" id="ARBA00022984"/>
    </source>
</evidence>
<dbReference type="GO" id="GO:0008955">
    <property type="term" value="F:peptidoglycan glycosyltransferase activity"/>
    <property type="evidence" value="ECO:0007669"/>
    <property type="project" value="UniProtKB-EC"/>
</dbReference>
<feature type="non-terminal residue" evidence="16">
    <location>
        <position position="400"/>
    </location>
</feature>
<dbReference type="AlphaFoldDB" id="A0A5D0MFA6"/>
<keyword evidence="17" id="KW-1185">Reference proteome</keyword>
<dbReference type="InterPro" id="IPR050396">
    <property type="entry name" value="Glycosyltr_51/Transpeptidase"/>
</dbReference>
<comment type="catalytic activity">
    <reaction evidence="14">
        <text>[GlcNAc-(1-&gt;4)-Mur2Ac(oyl-L-Ala-gamma-D-Glu-L-Lys-D-Ala-D-Ala)](n)-di-trans,octa-cis-undecaprenyl diphosphate + beta-D-GlcNAc-(1-&gt;4)-Mur2Ac(oyl-L-Ala-gamma-D-Glu-L-Lys-D-Ala-D-Ala)-di-trans,octa-cis-undecaprenyl diphosphate = [GlcNAc-(1-&gt;4)-Mur2Ac(oyl-L-Ala-gamma-D-Glu-L-Lys-D-Ala-D-Ala)](n+1)-di-trans,octa-cis-undecaprenyl diphosphate + di-trans,octa-cis-undecaprenyl diphosphate + H(+)</text>
        <dbReference type="Rhea" id="RHEA:23708"/>
        <dbReference type="Rhea" id="RHEA-COMP:9602"/>
        <dbReference type="Rhea" id="RHEA-COMP:9603"/>
        <dbReference type="ChEBI" id="CHEBI:15378"/>
        <dbReference type="ChEBI" id="CHEBI:58405"/>
        <dbReference type="ChEBI" id="CHEBI:60033"/>
        <dbReference type="ChEBI" id="CHEBI:78435"/>
        <dbReference type="EC" id="2.4.99.28"/>
    </reaction>
</comment>
<dbReference type="CDD" id="cd00164">
    <property type="entry name" value="S1_like"/>
    <property type="match status" value="1"/>
</dbReference>
<evidence type="ECO:0000256" key="4">
    <source>
        <dbReference type="ARBA" id="ARBA00022670"/>
    </source>
</evidence>
<dbReference type="Pfam" id="PF00905">
    <property type="entry name" value="Transpeptidase"/>
    <property type="match status" value="1"/>
</dbReference>
<keyword evidence="5" id="KW-0328">Glycosyltransferase</keyword>
<keyword evidence="6" id="KW-0808">Transferase</keyword>
<dbReference type="InterPro" id="IPR012340">
    <property type="entry name" value="NA-bd_OB-fold"/>
</dbReference>
<dbReference type="GO" id="GO:0009252">
    <property type="term" value="P:peptidoglycan biosynthetic process"/>
    <property type="evidence" value="ECO:0007669"/>
    <property type="project" value="UniProtKB-KW"/>
</dbReference>
<dbReference type="Gene3D" id="3.40.710.10">
    <property type="entry name" value="DD-peptidase/beta-lactamase superfamily"/>
    <property type="match status" value="2"/>
</dbReference>
<dbReference type="Pfam" id="PF00912">
    <property type="entry name" value="Transgly"/>
    <property type="match status" value="1"/>
</dbReference>
<dbReference type="InterPro" id="IPR036950">
    <property type="entry name" value="PBP_transglycosylase"/>
</dbReference>
<keyword evidence="3" id="KW-0121">Carboxypeptidase</keyword>
<protein>
    <recommendedName>
        <fullName evidence="13">peptidoglycan glycosyltransferase</fullName>
        <ecNumber evidence="13">2.4.99.28</ecNumber>
    </recommendedName>
</protein>
<dbReference type="GO" id="GO:0071555">
    <property type="term" value="P:cell wall organization"/>
    <property type="evidence" value="ECO:0007669"/>
    <property type="project" value="UniProtKB-KW"/>
</dbReference>
<dbReference type="InterPro" id="IPR001264">
    <property type="entry name" value="Glyco_trans_51"/>
</dbReference>
<keyword evidence="10" id="KW-0472">Membrane</keyword>
<evidence type="ECO:0000256" key="13">
    <source>
        <dbReference type="ARBA" id="ARBA00044770"/>
    </source>
</evidence>
<evidence type="ECO:0000256" key="8">
    <source>
        <dbReference type="ARBA" id="ARBA00022960"/>
    </source>
</evidence>
<keyword evidence="12" id="KW-0961">Cell wall biogenesis/degradation</keyword>
<dbReference type="InterPro" id="IPR023346">
    <property type="entry name" value="Lysozyme-like_dom_sf"/>
</dbReference>
<organism evidence="16 17">
    <name type="scientific">Candidatus Mcinerneyibacterium aminivorans</name>
    <dbReference type="NCBI Taxonomy" id="2703815"/>
    <lineage>
        <taxon>Bacteria</taxon>
        <taxon>Candidatus Macinerneyibacteriota</taxon>
        <taxon>Candidatus Mcinerneyibacteria</taxon>
        <taxon>Candidatus Mcinerneyibacteriales</taxon>
        <taxon>Candidatus Mcinerneyibacteriaceae</taxon>
        <taxon>Candidatus Mcinerneyibacterium</taxon>
    </lineage>
</organism>
<proteinExistence type="predicted"/>
<dbReference type="PANTHER" id="PTHR32282:SF11">
    <property type="entry name" value="PENICILLIN-BINDING PROTEIN 1B"/>
    <property type="match status" value="1"/>
</dbReference>
<dbReference type="GO" id="GO:0008360">
    <property type="term" value="P:regulation of cell shape"/>
    <property type="evidence" value="ECO:0007669"/>
    <property type="project" value="UniProtKB-KW"/>
</dbReference>
<evidence type="ECO:0000259" key="15">
    <source>
        <dbReference type="PROSITE" id="PS50126"/>
    </source>
</evidence>
<feature type="non-terminal residue" evidence="16">
    <location>
        <position position="1"/>
    </location>
</feature>
<dbReference type="PROSITE" id="PS50126">
    <property type="entry name" value="S1"/>
    <property type="match status" value="1"/>
</dbReference>
<dbReference type="EC" id="2.4.99.28" evidence="13"/>
<dbReference type="InterPro" id="IPR003029">
    <property type="entry name" value="S1_domain"/>
</dbReference>
<dbReference type="Gene3D" id="2.40.50.140">
    <property type="entry name" value="Nucleic acid-binding proteins"/>
    <property type="match status" value="1"/>
</dbReference>
<dbReference type="Proteomes" id="UP000324143">
    <property type="component" value="Unassembled WGS sequence"/>
</dbReference>
<comment type="caution">
    <text evidence="16">The sequence shown here is derived from an EMBL/GenBank/DDBJ whole genome shotgun (WGS) entry which is preliminary data.</text>
</comment>
<evidence type="ECO:0000256" key="14">
    <source>
        <dbReference type="ARBA" id="ARBA00049902"/>
    </source>
</evidence>
<dbReference type="SUPFAM" id="SSF56601">
    <property type="entry name" value="beta-lactamase/transpeptidase-like"/>
    <property type="match status" value="1"/>
</dbReference>
<evidence type="ECO:0000256" key="5">
    <source>
        <dbReference type="ARBA" id="ARBA00022676"/>
    </source>
</evidence>
<dbReference type="Pfam" id="PF00575">
    <property type="entry name" value="S1"/>
    <property type="match status" value="1"/>
</dbReference>
<accession>A0A5D0MFA6</accession>
<dbReference type="InterPro" id="IPR001460">
    <property type="entry name" value="PCN-bd_Tpept"/>
</dbReference>
<keyword evidence="7" id="KW-0378">Hydrolase</keyword>
<keyword evidence="9" id="KW-0573">Peptidoglycan synthesis</keyword>
<gene>
    <name evidence="16" type="ORF">FXF47_10110</name>
</gene>
<keyword evidence="11" id="KW-0511">Multifunctional enzyme</keyword>
<dbReference type="GO" id="GO:0030288">
    <property type="term" value="C:outer membrane-bounded periplasmic space"/>
    <property type="evidence" value="ECO:0007669"/>
    <property type="project" value="TreeGrafter"/>
</dbReference>
<keyword evidence="8" id="KW-0133">Cell shape</keyword>
<dbReference type="SUPFAM" id="SSF53955">
    <property type="entry name" value="Lysozyme-like"/>
    <property type="match status" value="1"/>
</dbReference>
<dbReference type="GO" id="GO:0004180">
    <property type="term" value="F:carboxypeptidase activity"/>
    <property type="evidence" value="ECO:0007669"/>
    <property type="project" value="UniProtKB-KW"/>
</dbReference>
<dbReference type="SUPFAM" id="SSF50249">
    <property type="entry name" value="Nucleic acid-binding proteins"/>
    <property type="match status" value="1"/>
</dbReference>